<dbReference type="OrthoDB" id="1470350at2759"/>
<dbReference type="PANTHER" id="PTHR24305:SF166">
    <property type="entry name" value="CYTOCHROME P450 12A4, MITOCHONDRIAL-RELATED"/>
    <property type="match status" value="1"/>
</dbReference>
<evidence type="ECO:0000256" key="4">
    <source>
        <dbReference type="ARBA" id="ARBA00023004"/>
    </source>
</evidence>
<comment type="cofactor">
    <cofactor evidence="1 5">
        <name>heme</name>
        <dbReference type="ChEBI" id="CHEBI:30413"/>
    </cofactor>
</comment>
<evidence type="ECO:0000256" key="2">
    <source>
        <dbReference type="ARBA" id="ARBA00010617"/>
    </source>
</evidence>
<evidence type="ECO:0000313" key="8">
    <source>
        <dbReference type="Proteomes" id="UP000799428"/>
    </source>
</evidence>
<dbReference type="InterPro" id="IPR050121">
    <property type="entry name" value="Cytochrome_P450_monoxygenase"/>
</dbReference>
<keyword evidence="5 6" id="KW-0349">Heme</keyword>
<dbReference type="InterPro" id="IPR017972">
    <property type="entry name" value="Cyt_P450_CS"/>
</dbReference>
<organism evidence="7 8">
    <name type="scientific">Pleomassaria siparia CBS 279.74</name>
    <dbReference type="NCBI Taxonomy" id="1314801"/>
    <lineage>
        <taxon>Eukaryota</taxon>
        <taxon>Fungi</taxon>
        <taxon>Dikarya</taxon>
        <taxon>Ascomycota</taxon>
        <taxon>Pezizomycotina</taxon>
        <taxon>Dothideomycetes</taxon>
        <taxon>Pleosporomycetidae</taxon>
        <taxon>Pleosporales</taxon>
        <taxon>Pleomassariaceae</taxon>
        <taxon>Pleomassaria</taxon>
    </lineage>
</organism>
<evidence type="ECO:0000256" key="6">
    <source>
        <dbReference type="RuleBase" id="RU000461"/>
    </source>
</evidence>
<evidence type="ECO:0000313" key="7">
    <source>
        <dbReference type="EMBL" id="KAF2704360.1"/>
    </source>
</evidence>
<feature type="binding site" description="axial binding residue" evidence="5">
    <location>
        <position position="416"/>
    </location>
    <ligand>
        <name>heme</name>
        <dbReference type="ChEBI" id="CHEBI:30413"/>
    </ligand>
    <ligandPart>
        <name>Fe</name>
        <dbReference type="ChEBI" id="CHEBI:18248"/>
    </ligandPart>
</feature>
<dbReference type="PRINTS" id="PR00385">
    <property type="entry name" value="P450"/>
</dbReference>
<dbReference type="GO" id="GO:0020037">
    <property type="term" value="F:heme binding"/>
    <property type="evidence" value="ECO:0007669"/>
    <property type="project" value="InterPro"/>
</dbReference>
<reference evidence="7" key="1">
    <citation type="journal article" date="2020" name="Stud. Mycol.">
        <title>101 Dothideomycetes genomes: a test case for predicting lifestyles and emergence of pathogens.</title>
        <authorList>
            <person name="Haridas S."/>
            <person name="Albert R."/>
            <person name="Binder M."/>
            <person name="Bloem J."/>
            <person name="Labutti K."/>
            <person name="Salamov A."/>
            <person name="Andreopoulos B."/>
            <person name="Baker S."/>
            <person name="Barry K."/>
            <person name="Bills G."/>
            <person name="Bluhm B."/>
            <person name="Cannon C."/>
            <person name="Castanera R."/>
            <person name="Culley D."/>
            <person name="Daum C."/>
            <person name="Ezra D."/>
            <person name="Gonzalez J."/>
            <person name="Henrissat B."/>
            <person name="Kuo A."/>
            <person name="Liang C."/>
            <person name="Lipzen A."/>
            <person name="Lutzoni F."/>
            <person name="Magnuson J."/>
            <person name="Mondo S."/>
            <person name="Nolan M."/>
            <person name="Ohm R."/>
            <person name="Pangilinan J."/>
            <person name="Park H.-J."/>
            <person name="Ramirez L."/>
            <person name="Alfaro M."/>
            <person name="Sun H."/>
            <person name="Tritt A."/>
            <person name="Yoshinaga Y."/>
            <person name="Zwiers L.-H."/>
            <person name="Turgeon B."/>
            <person name="Goodwin S."/>
            <person name="Spatafora J."/>
            <person name="Crous P."/>
            <person name="Grigoriev I."/>
        </authorList>
    </citation>
    <scope>NUCLEOTIDE SEQUENCE</scope>
    <source>
        <strain evidence="7">CBS 279.74</strain>
    </source>
</reference>
<dbReference type="InterPro" id="IPR036396">
    <property type="entry name" value="Cyt_P450_sf"/>
</dbReference>
<dbReference type="Pfam" id="PF00067">
    <property type="entry name" value="p450"/>
    <property type="match status" value="1"/>
</dbReference>
<sequence length="496" mass="54897">MLATPNGNMLWTCDPSIIKQLFTLQTIRLPVDMFAFFDMFGPTLGSVDGDEWKVHRKVVTHGLGPSLLPVMWKETIKQTHGLVQLWKDSGEEYGEKGCGEVGVVKEWTSRLALHVLAGVMFGKELLWGEYKKDGDDAAGKKELGEDEEEISFQSALFTFVARMGLIFITPRLLLNTLPIKACREVSRALSHFTSSMQGLRAQALSNIHEKAPSNRRKTILESIAIAGSMDSLPEASVLGNIYFTLMAGHETTGSALGFSMLLLAIYPEYQIKIHNQLDSLFDKREEAEWNVEHDYPALKKGYMGHFIKEVLRAYCPLQFGLRRAIAPTTLTDSHGQAHMVPADTLCLVNFAAAFQNPSTFSPRANMSASRKEALHHSPAIDFDPDRWAGDRTEGFEASEGSDAVLHIPFGHGARKCPGQPFAQVEIVAFLASLLKGNSVELAVDDGVLLGECGGDKEKAWETTRDDAIRKMKDEVTFGITLQMLEKLPLRVVTRGD</sequence>
<accession>A0A6G1JV34</accession>
<keyword evidence="6" id="KW-0503">Monooxygenase</keyword>
<dbReference type="Gene3D" id="1.10.630.10">
    <property type="entry name" value="Cytochrome P450"/>
    <property type="match status" value="1"/>
</dbReference>
<dbReference type="GO" id="GO:0004497">
    <property type="term" value="F:monooxygenase activity"/>
    <property type="evidence" value="ECO:0007669"/>
    <property type="project" value="UniProtKB-KW"/>
</dbReference>
<dbReference type="PRINTS" id="PR00463">
    <property type="entry name" value="EP450I"/>
</dbReference>
<protein>
    <submittedName>
        <fullName evidence="7">Cytochrome P450</fullName>
    </submittedName>
</protein>
<dbReference type="AlphaFoldDB" id="A0A6G1JV34"/>
<keyword evidence="6" id="KW-0560">Oxidoreductase</keyword>
<dbReference type="PANTHER" id="PTHR24305">
    <property type="entry name" value="CYTOCHROME P450"/>
    <property type="match status" value="1"/>
</dbReference>
<keyword evidence="8" id="KW-1185">Reference proteome</keyword>
<proteinExistence type="inferred from homology"/>
<dbReference type="InterPro" id="IPR002401">
    <property type="entry name" value="Cyt_P450_E_grp-I"/>
</dbReference>
<evidence type="ECO:0000256" key="1">
    <source>
        <dbReference type="ARBA" id="ARBA00001971"/>
    </source>
</evidence>
<keyword evidence="3 5" id="KW-0479">Metal-binding</keyword>
<dbReference type="EMBL" id="MU005783">
    <property type="protein sequence ID" value="KAF2704360.1"/>
    <property type="molecule type" value="Genomic_DNA"/>
</dbReference>
<dbReference type="SUPFAM" id="SSF48264">
    <property type="entry name" value="Cytochrome P450"/>
    <property type="match status" value="1"/>
</dbReference>
<dbReference type="GO" id="GO:0005506">
    <property type="term" value="F:iron ion binding"/>
    <property type="evidence" value="ECO:0007669"/>
    <property type="project" value="InterPro"/>
</dbReference>
<dbReference type="InterPro" id="IPR001128">
    <property type="entry name" value="Cyt_P450"/>
</dbReference>
<dbReference type="PROSITE" id="PS00086">
    <property type="entry name" value="CYTOCHROME_P450"/>
    <property type="match status" value="1"/>
</dbReference>
<dbReference type="GO" id="GO:0016705">
    <property type="term" value="F:oxidoreductase activity, acting on paired donors, with incorporation or reduction of molecular oxygen"/>
    <property type="evidence" value="ECO:0007669"/>
    <property type="project" value="InterPro"/>
</dbReference>
<gene>
    <name evidence="7" type="ORF">K504DRAFT_442542</name>
</gene>
<evidence type="ECO:0000256" key="5">
    <source>
        <dbReference type="PIRSR" id="PIRSR602401-1"/>
    </source>
</evidence>
<name>A0A6G1JV34_9PLEO</name>
<dbReference type="Proteomes" id="UP000799428">
    <property type="component" value="Unassembled WGS sequence"/>
</dbReference>
<comment type="similarity">
    <text evidence="2 6">Belongs to the cytochrome P450 family.</text>
</comment>
<evidence type="ECO:0000256" key="3">
    <source>
        <dbReference type="ARBA" id="ARBA00022723"/>
    </source>
</evidence>
<keyword evidence="4 5" id="KW-0408">Iron</keyword>